<feature type="compositionally biased region" description="Polar residues" evidence="1">
    <location>
        <begin position="352"/>
        <end position="362"/>
    </location>
</feature>
<gene>
    <name evidence="2" type="ORF">FVEG_17674</name>
</gene>
<feature type="compositionally biased region" description="Basic and acidic residues" evidence="1">
    <location>
        <begin position="478"/>
        <end position="490"/>
    </location>
</feature>
<feature type="compositionally biased region" description="Acidic residues" evidence="1">
    <location>
        <begin position="285"/>
        <end position="298"/>
    </location>
</feature>
<evidence type="ECO:0000256" key="1">
    <source>
        <dbReference type="SAM" id="MobiDB-lite"/>
    </source>
</evidence>
<dbReference type="Proteomes" id="UP000009096">
    <property type="component" value="Chromosome 8"/>
</dbReference>
<feature type="compositionally biased region" description="Polar residues" evidence="1">
    <location>
        <begin position="300"/>
        <end position="313"/>
    </location>
</feature>
<evidence type="ECO:0000313" key="3">
    <source>
        <dbReference type="Proteomes" id="UP000009096"/>
    </source>
</evidence>
<dbReference type="RefSeq" id="XP_018762378.1">
    <property type="nucleotide sequence ID" value="XM_018906903.1"/>
</dbReference>
<feature type="compositionally biased region" description="Polar residues" evidence="1">
    <location>
        <begin position="275"/>
        <end position="284"/>
    </location>
</feature>
<feature type="compositionally biased region" description="Polar residues" evidence="1">
    <location>
        <begin position="444"/>
        <end position="458"/>
    </location>
</feature>
<name>A0A139YBN8_GIBM7</name>
<dbReference type="KEGG" id="fvr:FVEG_17674"/>
<evidence type="ECO:0000313" key="2">
    <source>
        <dbReference type="EMBL" id="KYG13694.1"/>
    </source>
</evidence>
<reference evidence="2 3" key="1">
    <citation type="journal article" date="2010" name="Nature">
        <title>Comparative genomics reveals mobile pathogenicity chromosomes in Fusarium.</title>
        <authorList>
            <person name="Ma L.J."/>
            <person name="van der Does H.C."/>
            <person name="Borkovich K.A."/>
            <person name="Coleman J.J."/>
            <person name="Daboussi M.J."/>
            <person name="Di Pietro A."/>
            <person name="Dufresne M."/>
            <person name="Freitag M."/>
            <person name="Grabherr M."/>
            <person name="Henrissat B."/>
            <person name="Houterman P.M."/>
            <person name="Kang S."/>
            <person name="Shim W.B."/>
            <person name="Woloshuk C."/>
            <person name="Xie X."/>
            <person name="Xu J.R."/>
            <person name="Antoniw J."/>
            <person name="Baker S.E."/>
            <person name="Bluhm B.H."/>
            <person name="Breakspear A."/>
            <person name="Brown D.W."/>
            <person name="Butchko R.A."/>
            <person name="Chapman S."/>
            <person name="Coulson R."/>
            <person name="Coutinho P.M."/>
            <person name="Danchin E.G."/>
            <person name="Diener A."/>
            <person name="Gale L.R."/>
            <person name="Gardiner D.M."/>
            <person name="Goff S."/>
            <person name="Hammond-Kosack K.E."/>
            <person name="Hilburn K."/>
            <person name="Hua-Van A."/>
            <person name="Jonkers W."/>
            <person name="Kazan K."/>
            <person name="Kodira C.D."/>
            <person name="Koehrsen M."/>
            <person name="Kumar L."/>
            <person name="Lee Y.H."/>
            <person name="Li L."/>
            <person name="Manners J.M."/>
            <person name="Miranda-Saavedra D."/>
            <person name="Mukherjee M."/>
            <person name="Park G."/>
            <person name="Park J."/>
            <person name="Park S.Y."/>
            <person name="Proctor R.H."/>
            <person name="Regev A."/>
            <person name="Ruiz-Roldan M.C."/>
            <person name="Sain D."/>
            <person name="Sakthikumar S."/>
            <person name="Sykes S."/>
            <person name="Schwartz D.C."/>
            <person name="Turgeon B.G."/>
            <person name="Wapinski I."/>
            <person name="Yoder O."/>
            <person name="Young S."/>
            <person name="Zeng Q."/>
            <person name="Zhou S."/>
            <person name="Galagan J."/>
            <person name="Cuomo C.A."/>
            <person name="Kistler H.C."/>
            <person name="Rep M."/>
        </authorList>
    </citation>
    <scope>NUCLEOTIDE SEQUENCE [LARGE SCALE GENOMIC DNA]</scope>
    <source>
        <strain evidence="3">M3125 / FGSC 7600</strain>
    </source>
</reference>
<dbReference type="EMBL" id="DS486009">
    <property type="protein sequence ID" value="KYG13694.1"/>
    <property type="molecule type" value="Genomic_DNA"/>
</dbReference>
<sequence>MEPFTWSTLQALNKVGLESSPFRIFDKNPLETNLRYYPWLIIEHKREKDQNEGLERVFNRQAANAAACAINLVQQTSQYAIKFTRHAHIPPIPTITIVGSFVTVMRGIWKGDIKNLADILAFHMIIDNAHTWVTRVLKPLIATYIEQWRHIHNEQQTGMVADLLLTSESRALREKDIEQRKLVVPMVRDLLDAPSGMELDDMAHKKVTPLFLGMLIHHICSMERQLISKQIEKTVTERLHLLVASSSTVTTKVEAVHRAQATAQLPIRGHREETAQTASSTQESELAEVDDDGLDDFDYNPTNYESRSRSPAGTPQDDGDAHSEVAVSVSSTSAFSHMSFSDDTTLLWKTPETPNAGSSSRNGSERPDVLGRLSTQLSEGSDDETPKPSSVRHKLDFNFTSPISGSSLERLGANALDGSPVFAGRPSPSQSKWPPGRMFAPPETQRSPRSLIQRSDISASPPVDVKSKQCIDLTSDSQEDHRNTEERVAR</sequence>
<organism evidence="2 3">
    <name type="scientific">Gibberella moniliformis (strain M3125 / FGSC 7600)</name>
    <name type="common">Maize ear and stalk rot fungus</name>
    <name type="synonym">Fusarium verticillioides</name>
    <dbReference type="NCBI Taxonomy" id="334819"/>
    <lineage>
        <taxon>Eukaryota</taxon>
        <taxon>Fungi</taxon>
        <taxon>Dikarya</taxon>
        <taxon>Ascomycota</taxon>
        <taxon>Pezizomycotina</taxon>
        <taxon>Sordariomycetes</taxon>
        <taxon>Hypocreomycetidae</taxon>
        <taxon>Hypocreales</taxon>
        <taxon>Nectriaceae</taxon>
        <taxon>Fusarium</taxon>
        <taxon>Fusarium fujikuroi species complex</taxon>
    </lineage>
</organism>
<dbReference type="AlphaFoldDB" id="A0A139YBN8"/>
<dbReference type="VEuPathDB" id="FungiDB:FVEG_17674"/>
<dbReference type="eggNOG" id="ENOG502TB1E">
    <property type="taxonomic scope" value="Eukaryota"/>
</dbReference>
<proteinExistence type="predicted"/>
<protein>
    <submittedName>
        <fullName evidence="2">Uncharacterized protein</fullName>
    </submittedName>
</protein>
<dbReference type="GeneID" id="30074550"/>
<feature type="region of interest" description="Disordered" evidence="1">
    <location>
        <begin position="263"/>
        <end position="324"/>
    </location>
</feature>
<dbReference type="OrthoDB" id="5081713at2759"/>
<feature type="region of interest" description="Disordered" evidence="1">
    <location>
        <begin position="347"/>
        <end position="490"/>
    </location>
</feature>
<keyword evidence="3" id="KW-1185">Reference proteome</keyword>
<feature type="compositionally biased region" description="Polar residues" evidence="1">
    <location>
        <begin position="398"/>
        <end position="407"/>
    </location>
</feature>
<accession>A0A139YBN8</accession>